<evidence type="ECO:0000313" key="5">
    <source>
        <dbReference type="Proteomes" id="UP001570071"/>
    </source>
</evidence>
<comment type="caution">
    <text evidence="4">The sequence shown here is derived from an EMBL/GenBank/DDBJ whole genome shotgun (WGS) entry which is preliminary data.</text>
</comment>
<dbReference type="Proteomes" id="UP001570071">
    <property type="component" value="Unassembled WGS sequence"/>
</dbReference>
<feature type="domain" description="DUF6701" evidence="3">
    <location>
        <begin position="979"/>
        <end position="1492"/>
    </location>
</feature>
<keyword evidence="2" id="KW-0732">Signal</keyword>
<evidence type="ECO:0000256" key="1">
    <source>
        <dbReference type="SAM" id="MobiDB-lite"/>
    </source>
</evidence>
<evidence type="ECO:0000259" key="3">
    <source>
        <dbReference type="Pfam" id="PF20419"/>
    </source>
</evidence>
<dbReference type="EMBL" id="JBFSSG010000002">
    <property type="protein sequence ID" value="MEZ8719912.1"/>
    <property type="molecule type" value="Genomic_DNA"/>
</dbReference>
<feature type="region of interest" description="Disordered" evidence="1">
    <location>
        <begin position="1401"/>
        <end position="1424"/>
    </location>
</feature>
<dbReference type="Pfam" id="PF20419">
    <property type="entry name" value="DUF6701"/>
    <property type="match status" value="1"/>
</dbReference>
<reference evidence="4 5" key="1">
    <citation type="journal article" date="2024" name="ISME J.">
        <title>Tailless and filamentous prophages are predominant in marine Vibrio.</title>
        <authorList>
            <person name="Steensen K."/>
            <person name="Seneca J."/>
            <person name="Bartlau N."/>
            <person name="Yu X.A."/>
            <person name="Hussain F.A."/>
            <person name="Polz M.F."/>
        </authorList>
    </citation>
    <scope>NUCLEOTIDE SEQUENCE [LARGE SCALE GENOMIC DNA]</scope>
    <source>
        <strain evidence="4 5">10N.239.312.F12</strain>
    </source>
</reference>
<feature type="signal peptide" evidence="2">
    <location>
        <begin position="1"/>
        <end position="19"/>
    </location>
</feature>
<gene>
    <name evidence="4" type="ORF">AB6D66_02460</name>
</gene>
<protein>
    <submittedName>
        <fullName evidence="4">DUF6701 domain-containing protein</fullName>
    </submittedName>
</protein>
<organism evidence="4 5">
    <name type="scientific">Vibrio pomeroyi</name>
    <dbReference type="NCBI Taxonomy" id="198832"/>
    <lineage>
        <taxon>Bacteria</taxon>
        <taxon>Pseudomonadati</taxon>
        <taxon>Pseudomonadota</taxon>
        <taxon>Gammaproteobacteria</taxon>
        <taxon>Vibrionales</taxon>
        <taxon>Vibrionaceae</taxon>
        <taxon>Vibrio</taxon>
    </lineage>
</organism>
<name>A0ABV4MS17_9VIBR</name>
<feature type="chain" id="PRO_5045690182" evidence="2">
    <location>
        <begin position="20"/>
        <end position="1498"/>
    </location>
</feature>
<evidence type="ECO:0000313" key="4">
    <source>
        <dbReference type="EMBL" id="MEZ8719912.1"/>
    </source>
</evidence>
<proteinExistence type="predicted"/>
<keyword evidence="5" id="KW-1185">Reference proteome</keyword>
<dbReference type="RefSeq" id="WP_372121987.1">
    <property type="nucleotide sequence ID" value="NZ_JBFSSG010000002.1"/>
</dbReference>
<accession>A0ABV4MS17</accession>
<evidence type="ECO:0000256" key="2">
    <source>
        <dbReference type="SAM" id="SignalP"/>
    </source>
</evidence>
<sequence length="1498" mass="161240">MKLLLLSLMLAFLVPTSFAATVYDISDPNTNICSNGQLNGITYTCPQDIILGNQDTIIFSRAELIPPNSRPLLKLTSGSIKFENNNQSGTATTPIDIESHSDAIFKGSTVYGNIESSGGQVKSESGTNAFYGDVKALSDVVLKKTKVYGDVTSTGGQVKFETNPNEVFGDIHALSDVVLKNTQVCGVVTSTGGEFKAETQNIIYAQTKAIDAHGKATIKNSSVCGEIKASSTDFNNTYDIAKPKPLVFVMPTIDASLSVRSNGTTELPSTASVINTTWQSATIVQEIAPNAKKKTNNIAYLNAPMSGQGDPLKSSNYIDYFVIEEGVISLNNGESQIVAGLVNTNTAASQISGERNNADIIRYEDYGLDSFNSKPGVLVQPQTKNNTSAWFTGMARGVGVDSFSLALEKSEVIKNNSIPSKENVAFVAGEGSGFIQGARFFLGNGETRVTTTLNEKVISPIEIGCEEFTSIADAGFDAPPILVANKNSRSGNNGGWIRRCDITKDKVYFIVEEDMDKDSERSHIAEDVGFFMFDRPNEIGICEGFNDKSPAQTWKGSNGSLEINGSPKIVGALRDNGQRYVGFLDSNTNDRTGVACEGQQCYGLGDLLIDKEALEDVPDNLGNSLDIPYTHNVTTLPITVGGVKIYEYDSISIGTGGVVEIEAGKYKIGKLDINGNGQLRVKSGDTVTIFTKNLSVNNGSYAGIPIVSWTGEKPVLASDTHFRVNVLENGTKQVSLNSSGTSNQTTFTGLLYSEQKVDMSGTARLYGAVSAQDINMSSSALIHAETSCIVPVDDYEIEISPATDLALMCGDDSPQFTINTSNNGAAESLGVTVDITPDANEFDVSVLQGSGAYPNYVSNDNGELTLKIVAKDTANIDFDTGYKLMATLVDDSGKEVESQFKFVPFKFSLVDGNTPTSRLDVIAGQATPTVTKVLACDSGDSIIVAENYVGEAGDEVTIAHELDSSWSGSDGSLIYLPEFEEGSASTDLMISESGLFNVTLKDSSFDCTGFAGCPEDGSYDVEGSFSVYSRPWKFVICTNKSSDGNSKEKDSDSFAAAGESFDVYARPIKYTNSSSVCTDDSLLTNNYFDSTASVKVTTTLDTPSITDYPDAQLGDLTPEDRLTQQISPNDQANKGYKFEGLRYSEVGSFNFIATETGSFYSSILGGLTGSKSIGRFYPKYFVQGTPEWNVANQNDIAYLDQPYDSAVHQVYPMASGESDTDNVLNNYRFFNSDLQAKFIVLDDSNTDNGFLLDTEAGTWSNDRKHWLLNDSAAVLQRVTDSDDVSRRDTPFNTPDANSTITNFGLTITGTDPVSFTDSDPVTDSAAFPIQPPARYGRMALDDIGGNSGTTLTIPLRAEFWDGSEFIVNEDDDRSTFNGANTCKQVIWHSEGVTTTLASLNGSGDVDDGEEAVTASQNTPAGTDSPREQVRLWLRMDESEPDSDGGNNISCSGNEQGQPWLRYNWRQLGDEDPSTVVTFGIYRGNDRVIYRGESGLTGQ</sequence>
<dbReference type="InterPro" id="IPR046524">
    <property type="entry name" value="DUF6701"/>
</dbReference>